<dbReference type="Gene3D" id="3.90.1140.10">
    <property type="entry name" value="Cyclic phosphodiesterase"/>
    <property type="match status" value="1"/>
</dbReference>
<dbReference type="Proteomes" id="UP000185578">
    <property type="component" value="Unassembled WGS sequence"/>
</dbReference>
<reference evidence="2 3" key="1">
    <citation type="submission" date="2016-12" db="EMBL/GenBank/DDBJ databases">
        <authorList>
            <person name="Song W.-J."/>
            <person name="Kurnit D.M."/>
        </authorList>
    </citation>
    <scope>NUCLEOTIDE SEQUENCE [LARGE SCALE GENOMIC DNA]</scope>
    <source>
        <strain evidence="2 3">PCL1601</strain>
    </source>
</reference>
<dbReference type="InterPro" id="IPR009097">
    <property type="entry name" value="Cyclic_Pdiesterase"/>
</dbReference>
<accession>A0A1Q8EV15</accession>
<comment type="caution">
    <text evidence="2">The sequence shown here is derived from an EMBL/GenBank/DDBJ whole genome shotgun (WGS) entry which is preliminary data.</text>
</comment>
<proteinExistence type="predicted"/>
<dbReference type="SUPFAM" id="SSF55144">
    <property type="entry name" value="LigT-like"/>
    <property type="match status" value="1"/>
</dbReference>
<dbReference type="EMBL" id="MSCT01000006">
    <property type="protein sequence ID" value="OLF55639.1"/>
    <property type="molecule type" value="Genomic_DNA"/>
</dbReference>
<dbReference type="AlphaFoldDB" id="A0A1Q8EV15"/>
<organism evidence="2 3">
    <name type="scientific">Pseudomonas chlororaphis</name>
    <dbReference type="NCBI Taxonomy" id="587753"/>
    <lineage>
        <taxon>Bacteria</taxon>
        <taxon>Pseudomonadati</taxon>
        <taxon>Pseudomonadota</taxon>
        <taxon>Gammaproteobacteria</taxon>
        <taxon>Pseudomonadales</taxon>
        <taxon>Pseudomonadaceae</taxon>
        <taxon>Pseudomonas</taxon>
    </lineage>
</organism>
<evidence type="ECO:0000313" key="3">
    <source>
        <dbReference type="Proteomes" id="UP000185578"/>
    </source>
</evidence>
<dbReference type="RefSeq" id="WP_075118384.1">
    <property type="nucleotide sequence ID" value="NZ_MSCT01000006.1"/>
</dbReference>
<evidence type="ECO:0000313" key="2">
    <source>
        <dbReference type="EMBL" id="OLF55639.1"/>
    </source>
</evidence>
<evidence type="ECO:0000259" key="1">
    <source>
        <dbReference type="Pfam" id="PF08975"/>
    </source>
</evidence>
<dbReference type="Pfam" id="PF08975">
    <property type="entry name" value="2H-phosphodiest"/>
    <property type="match status" value="1"/>
</dbReference>
<sequence>MKNSGQHQPTKEILPGGKWDSEGNALYFPGITCVGRIPSDSDFFEMARKARDIVQCSEFSSQYAYTPLASYHMTGLDILSEASRIKPDADWPEDISRSESWPEITMKIFNKINNLTLDPAPPLLMRATGFQPLEKKLVVSLQPGNTSVSEWLRYFRHRMMQAIGLPETTLNSYHFHSTVGYRIYYALPNEKEALLHLQEKLNQLVIHQAPEVTIEPLQYCAFTDMLAFVPLKHFL</sequence>
<dbReference type="OrthoDB" id="151828at2"/>
<gene>
    <name evidence="2" type="ORF">BTN82_06755</name>
</gene>
<dbReference type="InterPro" id="IPR015069">
    <property type="entry name" value="2H-PEstase_DUF1868"/>
</dbReference>
<name>A0A1Q8EV15_9PSED</name>
<protein>
    <recommendedName>
        <fullName evidence="1">DUF1868 domain-containing protein</fullName>
    </recommendedName>
</protein>
<feature type="domain" description="DUF1868" evidence="1">
    <location>
        <begin position="18"/>
        <end position="132"/>
    </location>
</feature>